<proteinExistence type="predicted"/>
<dbReference type="AlphaFoldDB" id="A0AAX4IEF8"/>
<dbReference type="RefSeq" id="XP_062778704.1">
    <property type="nucleotide sequence ID" value="XM_062922653.1"/>
</dbReference>
<dbReference type="EMBL" id="CP137308">
    <property type="protein sequence ID" value="WQF81480.1"/>
    <property type="molecule type" value="Genomic_DNA"/>
</dbReference>
<dbReference type="Proteomes" id="UP001322277">
    <property type="component" value="Chromosome 4"/>
</dbReference>
<evidence type="ECO:0000256" key="1">
    <source>
        <dbReference type="SAM" id="MobiDB-lite"/>
    </source>
</evidence>
<gene>
    <name evidence="2" type="ORF">CDEST_06494</name>
</gene>
<organism evidence="2 3">
    <name type="scientific">Colletotrichum destructivum</name>
    <dbReference type="NCBI Taxonomy" id="34406"/>
    <lineage>
        <taxon>Eukaryota</taxon>
        <taxon>Fungi</taxon>
        <taxon>Dikarya</taxon>
        <taxon>Ascomycota</taxon>
        <taxon>Pezizomycotina</taxon>
        <taxon>Sordariomycetes</taxon>
        <taxon>Hypocreomycetidae</taxon>
        <taxon>Glomerellales</taxon>
        <taxon>Glomerellaceae</taxon>
        <taxon>Colletotrichum</taxon>
        <taxon>Colletotrichum destructivum species complex</taxon>
    </lineage>
</organism>
<dbReference type="GeneID" id="87942997"/>
<feature type="region of interest" description="Disordered" evidence="1">
    <location>
        <begin position="119"/>
        <end position="151"/>
    </location>
</feature>
<keyword evidence="3" id="KW-1185">Reference proteome</keyword>
<reference evidence="3" key="1">
    <citation type="journal article" date="2023" name="bioRxiv">
        <title>Complete genome of the Medicago anthracnose fungus, Colletotrichum destructivum, reveals a mini-chromosome-like region within a core chromosome.</title>
        <authorList>
            <person name="Lapalu N."/>
            <person name="Simon A."/>
            <person name="Lu A."/>
            <person name="Plaumann P.-L."/>
            <person name="Amselem J."/>
            <person name="Pigne S."/>
            <person name="Auger A."/>
            <person name="Koch C."/>
            <person name="Dallery J.-F."/>
            <person name="O'Connell R.J."/>
        </authorList>
    </citation>
    <scope>NUCLEOTIDE SEQUENCE [LARGE SCALE GENOMIC DNA]</scope>
    <source>
        <strain evidence="3">CBS 520.97</strain>
    </source>
</reference>
<evidence type="ECO:0000313" key="2">
    <source>
        <dbReference type="EMBL" id="WQF81480.1"/>
    </source>
</evidence>
<dbReference type="KEGG" id="cdet:87942997"/>
<protein>
    <submittedName>
        <fullName evidence="2">Uncharacterized protein</fullName>
    </submittedName>
</protein>
<evidence type="ECO:0000313" key="3">
    <source>
        <dbReference type="Proteomes" id="UP001322277"/>
    </source>
</evidence>
<name>A0AAX4IEF8_9PEZI</name>
<accession>A0AAX4IEF8</accession>
<sequence length="151" mass="17235">MLPTNNSIFLSYNPPPLPCWHRYPRSSWLCHFPGYPGCESCWAIILTNVWRFSSRCGPGSPGPRSQVRTLSAKLQSQWRQYDPSGRPPTLNLHSYPGPCVCPSVLTDKRRDEEFTAAPWPAPIGATTTKRNKQAMSERDPRPSLQFFLHRH</sequence>